<evidence type="ECO:0000313" key="3">
    <source>
        <dbReference type="Proteomes" id="UP000035368"/>
    </source>
</evidence>
<dbReference type="GO" id="GO:0007165">
    <property type="term" value="P:signal transduction"/>
    <property type="evidence" value="ECO:0007669"/>
    <property type="project" value="TreeGrafter"/>
</dbReference>
<evidence type="ECO:0000259" key="1">
    <source>
        <dbReference type="SMART" id="SM00245"/>
    </source>
</evidence>
<dbReference type="KEGG" id="cei:CEPID_11765"/>
<evidence type="ECO:0000313" key="2">
    <source>
        <dbReference type="EMBL" id="AKK04181.1"/>
    </source>
</evidence>
<keyword evidence="3" id="KW-1185">Reference proteome</keyword>
<sequence length="320" mass="33284">MFRKVLLPLFATFVIATCVAGYVYGPPMSAMFLGKPYYLVKPSPRKYASDALTIMETMGIHGASDDFNEAKKQVKNQAKSADSYADTHEALRAAIKTAGGKHSNLISPEDNVPGTKENTEMPHVEKRGGVAVAKVPEVAQGPIAQEYADTLSAGIKEHARCGAVVDLRGNGGGDMGPMLAGLSPLLPDGTALEFVTPHNTSPVTINGNSVKGGGSPVTTSGGKLNVPVAVLVDGETASSGEATLLSFRGLDNSRSFGKPSAGYASANVMIDLPDGAGLMLTTAKDRDRTGAEYMDDPVVPDVTTDDALEAALAWLAEQGC</sequence>
<gene>
    <name evidence="2" type="ORF">CEPID_11765</name>
</gene>
<dbReference type="GO" id="GO:0008236">
    <property type="term" value="F:serine-type peptidase activity"/>
    <property type="evidence" value="ECO:0007669"/>
    <property type="project" value="InterPro"/>
</dbReference>
<dbReference type="PATRIC" id="fig|1050174.4.peg.2375"/>
<organism evidence="2 3">
    <name type="scientific">Corynebacterium epidermidicanis</name>
    <dbReference type="NCBI Taxonomy" id="1050174"/>
    <lineage>
        <taxon>Bacteria</taxon>
        <taxon>Bacillati</taxon>
        <taxon>Actinomycetota</taxon>
        <taxon>Actinomycetes</taxon>
        <taxon>Mycobacteriales</taxon>
        <taxon>Corynebacteriaceae</taxon>
        <taxon>Corynebacterium</taxon>
    </lineage>
</organism>
<dbReference type="Gene3D" id="3.90.226.10">
    <property type="entry name" value="2-enoyl-CoA Hydratase, Chain A, domain 1"/>
    <property type="match status" value="1"/>
</dbReference>
<dbReference type="AlphaFoldDB" id="A0A0G3GSQ2"/>
<reference evidence="2 3" key="1">
    <citation type="submission" date="2015-05" db="EMBL/GenBank/DDBJ databases">
        <title>Complete genome sequence of Corynebacterium epidermidicanis DSM 45586, isolated from the skin of a dog suffering from pruritus.</title>
        <authorList>
            <person name="Ruckert C."/>
            <person name="Albersmeier A."/>
            <person name="Winkler A."/>
            <person name="Tauch A."/>
        </authorList>
    </citation>
    <scope>NUCLEOTIDE SEQUENCE [LARGE SCALE GENOMIC DNA]</scope>
    <source>
        <strain evidence="2 3">DSM 45586</strain>
    </source>
</reference>
<name>A0A0G3GSQ2_9CORY</name>
<protein>
    <submittedName>
        <fullName evidence="2">Peptidase family S41</fullName>
    </submittedName>
</protein>
<proteinExistence type="predicted"/>
<dbReference type="Pfam" id="PF03572">
    <property type="entry name" value="Peptidase_S41"/>
    <property type="match status" value="1"/>
</dbReference>
<dbReference type="InterPro" id="IPR029045">
    <property type="entry name" value="ClpP/crotonase-like_dom_sf"/>
</dbReference>
<accession>A0A0G3GSQ2</accession>
<dbReference type="STRING" id="1050174.CEPID_11765"/>
<dbReference type="RefSeq" id="WP_236684243.1">
    <property type="nucleotide sequence ID" value="NZ_CP011541.1"/>
</dbReference>
<dbReference type="SMART" id="SM00245">
    <property type="entry name" value="TSPc"/>
    <property type="match status" value="1"/>
</dbReference>
<dbReference type="SUPFAM" id="SSF52096">
    <property type="entry name" value="ClpP/crotonase"/>
    <property type="match status" value="1"/>
</dbReference>
<dbReference type="Proteomes" id="UP000035368">
    <property type="component" value="Chromosome"/>
</dbReference>
<dbReference type="InterPro" id="IPR005151">
    <property type="entry name" value="Tail-specific_protease"/>
</dbReference>
<dbReference type="EMBL" id="CP011541">
    <property type="protein sequence ID" value="AKK04181.1"/>
    <property type="molecule type" value="Genomic_DNA"/>
</dbReference>
<dbReference type="GO" id="GO:0030288">
    <property type="term" value="C:outer membrane-bounded periplasmic space"/>
    <property type="evidence" value="ECO:0007669"/>
    <property type="project" value="TreeGrafter"/>
</dbReference>
<dbReference type="GO" id="GO:0006508">
    <property type="term" value="P:proteolysis"/>
    <property type="evidence" value="ECO:0007669"/>
    <property type="project" value="InterPro"/>
</dbReference>
<feature type="domain" description="Tail specific protease" evidence="1">
    <location>
        <begin position="107"/>
        <end position="305"/>
    </location>
</feature>
<dbReference type="PANTHER" id="PTHR32060">
    <property type="entry name" value="TAIL-SPECIFIC PROTEASE"/>
    <property type="match status" value="1"/>
</dbReference>
<dbReference type="GO" id="GO:0004175">
    <property type="term" value="F:endopeptidase activity"/>
    <property type="evidence" value="ECO:0007669"/>
    <property type="project" value="TreeGrafter"/>
</dbReference>
<dbReference type="PANTHER" id="PTHR32060:SF30">
    <property type="entry name" value="CARBOXY-TERMINAL PROCESSING PROTEASE CTPA"/>
    <property type="match status" value="1"/>
</dbReference>